<dbReference type="InterPro" id="IPR029044">
    <property type="entry name" value="Nucleotide-diphossugar_trans"/>
</dbReference>
<keyword evidence="4" id="KW-0342">GTP-binding</keyword>
<gene>
    <name evidence="5" type="primary">cofC</name>
    <name evidence="5" type="ORF">DI555_15495</name>
</gene>
<comment type="caution">
    <text evidence="5">The sequence shown here is derived from an EMBL/GenBank/DDBJ whole genome shotgun (WGS) entry which is preliminary data.</text>
</comment>
<name>A0A2W5NSK3_9SPHN</name>
<dbReference type="NCBIfam" id="TIGR03552">
    <property type="entry name" value="F420_cofC"/>
    <property type="match status" value="1"/>
</dbReference>
<evidence type="ECO:0000256" key="2">
    <source>
        <dbReference type="ARBA" id="ARBA00022695"/>
    </source>
</evidence>
<accession>A0A2W5NSK3</accession>
<sequence>MRNWIAVVPWKQGRETKSRLAPSLSARKRQALACTMAAHVVGCLSGIEAIESTFVLAPASVEGWPVQWLRDSGFGLNGELNRIREHFGSRPLLVIHADLPALVGEDVEALLAAARGTGRAFAPDRHGKGTNAIALADSGSFTFAFGPGSLAHHRAQSPAAAIVERAGLGFDLDTPADLEHAVSRRLIRQAA</sequence>
<keyword evidence="2 5" id="KW-0548">Nucleotidyltransferase</keyword>
<keyword evidence="3" id="KW-0547">Nucleotide-binding</keyword>
<reference evidence="5 6" key="1">
    <citation type="submission" date="2017-08" db="EMBL/GenBank/DDBJ databases">
        <title>Infants hospitalized years apart are colonized by the same room-sourced microbial strains.</title>
        <authorList>
            <person name="Brooks B."/>
            <person name="Olm M.R."/>
            <person name="Firek B.A."/>
            <person name="Baker R."/>
            <person name="Thomas B.C."/>
            <person name="Morowitz M.J."/>
            <person name="Banfield J.F."/>
        </authorList>
    </citation>
    <scope>NUCLEOTIDE SEQUENCE [LARGE SCALE GENOMIC DNA]</scope>
    <source>
        <strain evidence="5">S2_005_002_R2_33</strain>
    </source>
</reference>
<dbReference type="SUPFAM" id="SSF53448">
    <property type="entry name" value="Nucleotide-diphospho-sugar transferases"/>
    <property type="match status" value="1"/>
</dbReference>
<dbReference type="GO" id="GO:0043814">
    <property type="term" value="F:phospholactate guanylyltransferase activity"/>
    <property type="evidence" value="ECO:0007669"/>
    <property type="project" value="InterPro"/>
</dbReference>
<organism evidence="5 6">
    <name type="scientific">Novosphingobium pentaromativorans</name>
    <dbReference type="NCBI Taxonomy" id="205844"/>
    <lineage>
        <taxon>Bacteria</taxon>
        <taxon>Pseudomonadati</taxon>
        <taxon>Pseudomonadota</taxon>
        <taxon>Alphaproteobacteria</taxon>
        <taxon>Sphingomonadales</taxon>
        <taxon>Sphingomonadaceae</taxon>
        <taxon>Novosphingobium</taxon>
    </lineage>
</organism>
<dbReference type="PANTHER" id="PTHR40392:SF1">
    <property type="entry name" value="2-PHOSPHO-L-LACTATE GUANYLYLTRANSFERASE"/>
    <property type="match status" value="1"/>
</dbReference>
<dbReference type="Gene3D" id="3.90.550.10">
    <property type="entry name" value="Spore Coat Polysaccharide Biosynthesis Protein SpsA, Chain A"/>
    <property type="match status" value="1"/>
</dbReference>
<dbReference type="Pfam" id="PF01983">
    <property type="entry name" value="CofC"/>
    <property type="match status" value="1"/>
</dbReference>
<protein>
    <submittedName>
        <fullName evidence="5">2-phospho-L-lactate guanylyltransferase</fullName>
    </submittedName>
</protein>
<dbReference type="PANTHER" id="PTHR40392">
    <property type="entry name" value="2-PHOSPHO-L-LACTATE GUANYLYLTRANSFERASE"/>
    <property type="match status" value="1"/>
</dbReference>
<keyword evidence="1 5" id="KW-0808">Transferase</keyword>
<dbReference type="InterPro" id="IPR002835">
    <property type="entry name" value="CofC"/>
</dbReference>
<evidence type="ECO:0000256" key="4">
    <source>
        <dbReference type="ARBA" id="ARBA00023134"/>
    </source>
</evidence>
<evidence type="ECO:0000313" key="6">
    <source>
        <dbReference type="Proteomes" id="UP000249082"/>
    </source>
</evidence>
<proteinExistence type="predicted"/>
<dbReference type="Proteomes" id="UP000249082">
    <property type="component" value="Unassembled WGS sequence"/>
</dbReference>
<dbReference type="AlphaFoldDB" id="A0A2W5NSK3"/>
<dbReference type="EMBL" id="QFPX01000013">
    <property type="protein sequence ID" value="PZQ53655.1"/>
    <property type="molecule type" value="Genomic_DNA"/>
</dbReference>
<dbReference type="GO" id="GO:0005525">
    <property type="term" value="F:GTP binding"/>
    <property type="evidence" value="ECO:0007669"/>
    <property type="project" value="UniProtKB-KW"/>
</dbReference>
<evidence type="ECO:0000256" key="3">
    <source>
        <dbReference type="ARBA" id="ARBA00022741"/>
    </source>
</evidence>
<evidence type="ECO:0000313" key="5">
    <source>
        <dbReference type="EMBL" id="PZQ53655.1"/>
    </source>
</evidence>
<evidence type="ECO:0000256" key="1">
    <source>
        <dbReference type="ARBA" id="ARBA00022679"/>
    </source>
</evidence>